<dbReference type="SMART" id="SM00220">
    <property type="entry name" value="S_TKc"/>
    <property type="match status" value="1"/>
</dbReference>
<keyword evidence="4" id="KW-0677">Repeat</keyword>
<evidence type="ECO:0000256" key="5">
    <source>
        <dbReference type="ARBA" id="ARBA00022741"/>
    </source>
</evidence>
<feature type="compositionally biased region" description="Basic and acidic residues" evidence="10">
    <location>
        <begin position="464"/>
        <end position="473"/>
    </location>
</feature>
<dbReference type="InterPro" id="IPR050660">
    <property type="entry name" value="NEK_Ser/Thr_kinase"/>
</dbReference>
<evidence type="ECO:0000256" key="6">
    <source>
        <dbReference type="ARBA" id="ARBA00022777"/>
    </source>
</evidence>
<dbReference type="Gene3D" id="2.20.110.10">
    <property type="entry name" value="Histone H3 K4-specific methyltransferase SET7/9 N-terminal domain"/>
    <property type="match status" value="3"/>
</dbReference>
<accession>A0A7S4PGM2</accession>
<sequence length="835" mass="92599">MSMREGYPNKVLDMQLDMSTLELRTPHPQTYHISNQVGSGASGRMLLAKGSLDRKLYVAKQIDFQAGNNEAALSYALHEARILFLLRHPRIVHLHDFYPQSSSIFLVLEYCEHGDLAKQIQQRLRDGGMAFDPETAIKWWYQLLDGLDFCHEHGVLHRDLKPSNLLLDSEFDLKLADFGVSSLIHSPPAPERVGSRRYMAPEVVEELKYSTKSDVWSAGIVMMEALTLKQHEGNAIDLVVLESQIGSKYGKFTLEGLQRQLHSRPEIRSEASEQKRFLLTHIPESLRHTVVKEIGQEIEASTTSANERVWSSSPNGKLTHGDEVDVWNGIGIALAPGKGGENGTWKIASVNSKHRELLDFEVVRGDFLWDVDGRIVYGFSFETVTGMLSGPVGSSVTIGIKKELSFPVKHFTLIRKPYNESLLQTEQEHYRVEDQRAEEGTNVASVSTSSCSSAEPQGMSQFREPLHESRSSDEDLPPASNGVRQEYDPTDEPISSTDVGGVTALSVGSASIAGGGRYIGQLRYGRPWGRGTASWPQQGHSYVGEWKDGVMHGQGSATYLNGDRYDGEWLCGKRSGLGRYSHGSGDVYEGLWSSEKKEGLGVDTFADGRGYRGELEENKYAGIGAYFSKDGPIYQGEWSEGKAHGQGISISSSKGKRFVRYSYGTIISSEPFYTESHGIVEEKIEIIGKAAIAVALLSRKVASMLQSEKLEPPLPFLEQLEGQALRECLSEIKGTSPLGEALHLLIGVRSVVQEDSSLVVQSHESDEETFQLKQGDIIHEVCGKSCSWYRELPIEDVLLHVREVQGPFLEMGIKTEGMPPWSKPQLCHVSLREAV</sequence>
<dbReference type="SUPFAM" id="SSF82185">
    <property type="entry name" value="Histone H3 K4-specific methyltransferase SET7/9 N-terminal domain"/>
    <property type="match status" value="1"/>
</dbReference>
<keyword evidence="7" id="KW-0067">ATP-binding</keyword>
<dbReference type="Pfam" id="PF00069">
    <property type="entry name" value="Pkinase"/>
    <property type="match status" value="1"/>
</dbReference>
<evidence type="ECO:0000256" key="8">
    <source>
        <dbReference type="ARBA" id="ARBA00047899"/>
    </source>
</evidence>
<feature type="compositionally biased region" description="Low complexity" evidence="10">
    <location>
        <begin position="443"/>
        <end position="454"/>
    </location>
</feature>
<evidence type="ECO:0000313" key="12">
    <source>
        <dbReference type="EMBL" id="CAE2334279.1"/>
    </source>
</evidence>
<protein>
    <recommendedName>
        <fullName evidence="1">non-specific serine/threonine protein kinase</fullName>
        <ecNumber evidence="1">2.7.11.1</ecNumber>
    </recommendedName>
</protein>
<keyword evidence="6" id="KW-0418">Kinase</keyword>
<comment type="catalytic activity">
    <reaction evidence="9">
        <text>L-seryl-[protein] + ATP = O-phospho-L-seryl-[protein] + ADP + H(+)</text>
        <dbReference type="Rhea" id="RHEA:17989"/>
        <dbReference type="Rhea" id="RHEA-COMP:9863"/>
        <dbReference type="Rhea" id="RHEA-COMP:11604"/>
        <dbReference type="ChEBI" id="CHEBI:15378"/>
        <dbReference type="ChEBI" id="CHEBI:29999"/>
        <dbReference type="ChEBI" id="CHEBI:30616"/>
        <dbReference type="ChEBI" id="CHEBI:83421"/>
        <dbReference type="ChEBI" id="CHEBI:456216"/>
        <dbReference type="EC" id="2.7.11.1"/>
    </reaction>
</comment>
<keyword evidence="5" id="KW-0547">Nucleotide-binding</keyword>
<dbReference type="Gene3D" id="1.10.510.10">
    <property type="entry name" value="Transferase(Phosphotransferase) domain 1"/>
    <property type="match status" value="1"/>
</dbReference>
<dbReference type="PROSITE" id="PS00108">
    <property type="entry name" value="PROTEIN_KINASE_ST"/>
    <property type="match status" value="1"/>
</dbReference>
<dbReference type="PANTHER" id="PTHR43671:SF98">
    <property type="entry name" value="SERINE_THREONINE-PROTEIN KINASE NEK11"/>
    <property type="match status" value="1"/>
</dbReference>
<evidence type="ECO:0000256" key="9">
    <source>
        <dbReference type="ARBA" id="ARBA00048679"/>
    </source>
</evidence>
<dbReference type="EC" id="2.7.11.1" evidence="1"/>
<feature type="domain" description="Protein kinase" evidence="11">
    <location>
        <begin position="31"/>
        <end position="291"/>
    </location>
</feature>
<evidence type="ECO:0000256" key="1">
    <source>
        <dbReference type="ARBA" id="ARBA00012513"/>
    </source>
</evidence>
<keyword evidence="2" id="KW-0723">Serine/threonine-protein kinase</keyword>
<name>A0A7S4PGM2_GUITH</name>
<evidence type="ECO:0000256" key="4">
    <source>
        <dbReference type="ARBA" id="ARBA00022737"/>
    </source>
</evidence>
<dbReference type="GO" id="GO:0004674">
    <property type="term" value="F:protein serine/threonine kinase activity"/>
    <property type="evidence" value="ECO:0007669"/>
    <property type="project" value="UniProtKB-KW"/>
</dbReference>
<dbReference type="PROSITE" id="PS50011">
    <property type="entry name" value="PROTEIN_KINASE_DOM"/>
    <property type="match status" value="1"/>
</dbReference>
<evidence type="ECO:0000256" key="3">
    <source>
        <dbReference type="ARBA" id="ARBA00022679"/>
    </source>
</evidence>
<proteinExistence type="predicted"/>
<evidence type="ECO:0000256" key="2">
    <source>
        <dbReference type="ARBA" id="ARBA00022527"/>
    </source>
</evidence>
<evidence type="ECO:0000256" key="10">
    <source>
        <dbReference type="SAM" id="MobiDB-lite"/>
    </source>
</evidence>
<dbReference type="EMBL" id="HBKN01044923">
    <property type="protein sequence ID" value="CAE2334279.1"/>
    <property type="molecule type" value="Transcribed_RNA"/>
</dbReference>
<dbReference type="SUPFAM" id="SSF50156">
    <property type="entry name" value="PDZ domain-like"/>
    <property type="match status" value="1"/>
</dbReference>
<organism evidence="12">
    <name type="scientific">Guillardia theta</name>
    <name type="common">Cryptophyte</name>
    <name type="synonym">Cryptomonas phi</name>
    <dbReference type="NCBI Taxonomy" id="55529"/>
    <lineage>
        <taxon>Eukaryota</taxon>
        <taxon>Cryptophyceae</taxon>
        <taxon>Pyrenomonadales</taxon>
        <taxon>Geminigeraceae</taxon>
        <taxon>Guillardia</taxon>
    </lineage>
</organism>
<dbReference type="AlphaFoldDB" id="A0A7S4PGM2"/>
<evidence type="ECO:0000256" key="7">
    <source>
        <dbReference type="ARBA" id="ARBA00022840"/>
    </source>
</evidence>
<dbReference type="SMART" id="SM00698">
    <property type="entry name" value="MORN"/>
    <property type="match status" value="6"/>
</dbReference>
<dbReference type="GO" id="GO:0005524">
    <property type="term" value="F:ATP binding"/>
    <property type="evidence" value="ECO:0007669"/>
    <property type="project" value="UniProtKB-KW"/>
</dbReference>
<comment type="catalytic activity">
    <reaction evidence="8">
        <text>L-threonyl-[protein] + ATP = O-phospho-L-threonyl-[protein] + ADP + H(+)</text>
        <dbReference type="Rhea" id="RHEA:46608"/>
        <dbReference type="Rhea" id="RHEA-COMP:11060"/>
        <dbReference type="Rhea" id="RHEA-COMP:11605"/>
        <dbReference type="ChEBI" id="CHEBI:15378"/>
        <dbReference type="ChEBI" id="CHEBI:30013"/>
        <dbReference type="ChEBI" id="CHEBI:30616"/>
        <dbReference type="ChEBI" id="CHEBI:61977"/>
        <dbReference type="ChEBI" id="CHEBI:456216"/>
        <dbReference type="EC" id="2.7.11.1"/>
    </reaction>
</comment>
<evidence type="ECO:0000259" key="11">
    <source>
        <dbReference type="PROSITE" id="PS50011"/>
    </source>
</evidence>
<dbReference type="InterPro" id="IPR008271">
    <property type="entry name" value="Ser/Thr_kinase_AS"/>
</dbReference>
<dbReference type="PANTHER" id="PTHR43671">
    <property type="entry name" value="SERINE/THREONINE-PROTEIN KINASE NEK"/>
    <property type="match status" value="1"/>
</dbReference>
<gene>
    <name evidence="12" type="ORF">GTHE00462_LOCUS35141</name>
</gene>
<keyword evidence="3" id="KW-0808">Transferase</keyword>
<feature type="region of interest" description="Disordered" evidence="10">
    <location>
        <begin position="433"/>
        <end position="498"/>
    </location>
</feature>
<dbReference type="SUPFAM" id="SSF56112">
    <property type="entry name" value="Protein kinase-like (PK-like)"/>
    <property type="match status" value="1"/>
</dbReference>
<dbReference type="InterPro" id="IPR011009">
    <property type="entry name" value="Kinase-like_dom_sf"/>
</dbReference>
<dbReference type="InterPro" id="IPR003409">
    <property type="entry name" value="MORN"/>
</dbReference>
<reference evidence="12" key="1">
    <citation type="submission" date="2021-01" db="EMBL/GenBank/DDBJ databases">
        <authorList>
            <person name="Corre E."/>
            <person name="Pelletier E."/>
            <person name="Niang G."/>
            <person name="Scheremetjew M."/>
            <person name="Finn R."/>
            <person name="Kale V."/>
            <person name="Holt S."/>
            <person name="Cochrane G."/>
            <person name="Meng A."/>
            <person name="Brown T."/>
            <person name="Cohen L."/>
        </authorList>
    </citation>
    <scope>NUCLEOTIDE SEQUENCE</scope>
    <source>
        <strain evidence="12">CCMP 2712</strain>
    </source>
</reference>
<dbReference type="InterPro" id="IPR000719">
    <property type="entry name" value="Prot_kinase_dom"/>
</dbReference>
<dbReference type="InterPro" id="IPR036034">
    <property type="entry name" value="PDZ_sf"/>
</dbReference>
<dbReference type="CDD" id="cd00180">
    <property type="entry name" value="PKc"/>
    <property type="match status" value="1"/>
</dbReference>
<dbReference type="Pfam" id="PF02493">
    <property type="entry name" value="MORN"/>
    <property type="match status" value="5"/>
</dbReference>